<dbReference type="GO" id="GO:0070290">
    <property type="term" value="F:N-acylphosphatidylethanolamine-specific phospholipase D activity"/>
    <property type="evidence" value="ECO:0007669"/>
    <property type="project" value="InterPro"/>
</dbReference>
<feature type="binding site" evidence="1">
    <location>
        <position position="179"/>
    </location>
    <ligand>
        <name>an N-acyl-1,2-diacyl-sn-glycero-3-phosphoethanolamine</name>
        <dbReference type="ChEBI" id="CHEBI:62537"/>
    </ligand>
</feature>
<dbReference type="GO" id="GO:0070292">
    <property type="term" value="P:N-acylphosphatidylethanolamine metabolic process"/>
    <property type="evidence" value="ECO:0007669"/>
    <property type="project" value="TreeGrafter"/>
</dbReference>
<protein>
    <submittedName>
        <fullName evidence="4">Beta-lactamase superfamily domain-domain-containing protein</fullName>
    </submittedName>
</protein>
<dbReference type="GO" id="GO:0008270">
    <property type="term" value="F:zinc ion binding"/>
    <property type="evidence" value="ECO:0007669"/>
    <property type="project" value="InterPro"/>
</dbReference>
<dbReference type="PIRSF" id="PIRSF038896">
    <property type="entry name" value="NAPE-PLD"/>
    <property type="match status" value="1"/>
</dbReference>
<organism evidence="4 5">
    <name type="scientific">Absidia repens</name>
    <dbReference type="NCBI Taxonomy" id="90262"/>
    <lineage>
        <taxon>Eukaryota</taxon>
        <taxon>Fungi</taxon>
        <taxon>Fungi incertae sedis</taxon>
        <taxon>Mucoromycota</taxon>
        <taxon>Mucoromycotina</taxon>
        <taxon>Mucoromycetes</taxon>
        <taxon>Mucorales</taxon>
        <taxon>Cunninghamellaceae</taxon>
        <taxon>Absidia</taxon>
    </lineage>
</organism>
<dbReference type="AlphaFoldDB" id="A0A1X2II14"/>
<dbReference type="OrthoDB" id="332863at2759"/>
<dbReference type="GO" id="GO:0005737">
    <property type="term" value="C:cytoplasm"/>
    <property type="evidence" value="ECO:0007669"/>
    <property type="project" value="TreeGrafter"/>
</dbReference>
<evidence type="ECO:0000256" key="2">
    <source>
        <dbReference type="SAM" id="MobiDB-lite"/>
    </source>
</evidence>
<dbReference type="STRING" id="90262.A0A1X2II14"/>
<dbReference type="Gene3D" id="3.60.15.10">
    <property type="entry name" value="Ribonuclease Z/Hydroxyacylglutathione hydrolase-like"/>
    <property type="match status" value="1"/>
</dbReference>
<evidence type="ECO:0000313" key="5">
    <source>
        <dbReference type="Proteomes" id="UP000193560"/>
    </source>
</evidence>
<dbReference type="SUPFAM" id="SSF56281">
    <property type="entry name" value="Metallo-hydrolase/oxidoreductase"/>
    <property type="match status" value="1"/>
</dbReference>
<feature type="region of interest" description="Disordered" evidence="2">
    <location>
        <begin position="37"/>
        <end position="64"/>
    </location>
</feature>
<evidence type="ECO:0000259" key="3">
    <source>
        <dbReference type="Pfam" id="PF12706"/>
    </source>
</evidence>
<dbReference type="EMBL" id="MCGE01000010">
    <property type="protein sequence ID" value="ORZ17022.1"/>
    <property type="molecule type" value="Genomic_DNA"/>
</dbReference>
<feature type="domain" description="Metallo-beta-lactamase" evidence="3">
    <location>
        <begin position="134"/>
        <end position="381"/>
    </location>
</feature>
<dbReference type="PANTHER" id="PTHR15032:SF4">
    <property type="entry name" value="N-ACYL-PHOSPHATIDYLETHANOLAMINE-HYDROLYZING PHOSPHOLIPASE D"/>
    <property type="match status" value="1"/>
</dbReference>
<comment type="caution">
    <text evidence="4">The sequence shown here is derived from an EMBL/GenBank/DDBJ whole genome shotgun (WGS) entry which is preliminary data.</text>
</comment>
<dbReference type="InterPro" id="IPR001279">
    <property type="entry name" value="Metallo-B-lactamas"/>
</dbReference>
<evidence type="ECO:0000256" key="1">
    <source>
        <dbReference type="PIRSR" id="PIRSR038896-50"/>
    </source>
</evidence>
<dbReference type="Proteomes" id="UP000193560">
    <property type="component" value="Unassembled WGS sequence"/>
</dbReference>
<reference evidence="4 5" key="1">
    <citation type="submission" date="2016-07" db="EMBL/GenBank/DDBJ databases">
        <title>Pervasive Adenine N6-methylation of Active Genes in Fungi.</title>
        <authorList>
            <consortium name="DOE Joint Genome Institute"/>
            <person name="Mondo S.J."/>
            <person name="Dannebaum R.O."/>
            <person name="Kuo R.C."/>
            <person name="Labutti K."/>
            <person name="Haridas S."/>
            <person name="Kuo A."/>
            <person name="Salamov A."/>
            <person name="Ahrendt S.R."/>
            <person name="Lipzen A."/>
            <person name="Sullivan W."/>
            <person name="Andreopoulos W.B."/>
            <person name="Clum A."/>
            <person name="Lindquist E."/>
            <person name="Daum C."/>
            <person name="Ramamoorthy G.K."/>
            <person name="Gryganskyi A."/>
            <person name="Culley D."/>
            <person name="Magnuson J.K."/>
            <person name="James T.Y."/>
            <person name="O'Malley M.A."/>
            <person name="Stajich J.E."/>
            <person name="Spatafora J.W."/>
            <person name="Visel A."/>
            <person name="Grigoriev I.V."/>
        </authorList>
    </citation>
    <scope>NUCLEOTIDE SEQUENCE [LARGE SCALE GENOMIC DNA]</scope>
    <source>
        <strain evidence="4 5">NRRL 1336</strain>
    </source>
</reference>
<dbReference type="Pfam" id="PF12706">
    <property type="entry name" value="Lactamase_B_2"/>
    <property type="match status" value="1"/>
</dbReference>
<evidence type="ECO:0000313" key="4">
    <source>
        <dbReference type="EMBL" id="ORZ17022.1"/>
    </source>
</evidence>
<feature type="compositionally biased region" description="Basic and acidic residues" evidence="2">
    <location>
        <begin position="39"/>
        <end position="57"/>
    </location>
</feature>
<accession>A0A1X2II14</accession>
<dbReference type="InterPro" id="IPR036866">
    <property type="entry name" value="RibonucZ/Hydroxyglut_hydro"/>
</dbReference>
<feature type="binding site" evidence="1">
    <location>
        <position position="358"/>
    </location>
    <ligand>
        <name>an N-acyl-1,2-diacyl-sn-glycero-3-phosphoethanolamine</name>
        <dbReference type="ChEBI" id="CHEBI:62537"/>
    </ligand>
</feature>
<gene>
    <name evidence="4" type="ORF">BCR42DRAFT_413779</name>
</gene>
<proteinExistence type="predicted"/>
<dbReference type="GO" id="GO:0070291">
    <property type="term" value="P:N-acylethanolamine metabolic process"/>
    <property type="evidence" value="ECO:0007669"/>
    <property type="project" value="TreeGrafter"/>
</dbReference>
<keyword evidence="5" id="KW-1185">Reference proteome</keyword>
<dbReference type="InterPro" id="IPR024884">
    <property type="entry name" value="NAPE-PLD"/>
</dbReference>
<name>A0A1X2II14_9FUNG</name>
<dbReference type="PANTHER" id="PTHR15032">
    <property type="entry name" value="N-ACYL-PHOSPHATIDYLETHANOLAMINE-HYDROLYZING PHOSPHOLIPASE D"/>
    <property type="match status" value="1"/>
</dbReference>
<sequence length="429" mass="48260">MLRFFTKHRKPIIVACSISAASLLLTNNFAPPITAMAQQHEESNKRSSNKDHHDGSKFRNPWSSATEHGLMDTFKAIGGMQTSRVVKEARPEDLPEKVNIDWDLLRNNTTDKEEKIVVTWLGHACALVQINGFNVLFDPIFSCRCSPVQFAGPKRYTSVPCELDDLPKIDAVVISHNHYDHLDSETIQSLAKKNPNTRFFVPLGNKEWFGQISNEKDGFGNDRVVELDWWESSTLDLSQSTSMTASSSNDQLKLICTPCQHFSGRTLWDRNKTLWASWCVEGIHDGVSNRGKVFFGGDTGYRSVPITAGKENEHDEEYLQTLPHCPAFKDIGDEIGPFDISLIPIGAYSPRWFMSTIHCSPEDAVRVHEDVKSKHSIGIHWGTFALTDEPAHDPPKRLKLALEKRGHSINDFNVLKLGESYVSSTKNNL</sequence>